<evidence type="ECO:0000313" key="2">
    <source>
        <dbReference type="Proteomes" id="UP000299102"/>
    </source>
</evidence>
<protein>
    <submittedName>
        <fullName evidence="1">Uncharacterized protein</fullName>
    </submittedName>
</protein>
<keyword evidence="2" id="KW-1185">Reference proteome</keyword>
<sequence length="166" mass="18534">MSLKRVVRRAVTAAKALAELVNVTAQAPPWAPSTVLPEFVPLAANVDAIFEQPAAAEAYAPLRLRQFLNCAAAERGYVHDATRTLQHRSPRGWRDPRRAWLRVRYAHWTIAEKAGTRSSIAESCNGECTARGSNKSGWLHTAQLHQHMTLRRLPDARLSFDREQGS</sequence>
<gene>
    <name evidence="1" type="ORF">EVAR_97636_1</name>
</gene>
<reference evidence="1 2" key="1">
    <citation type="journal article" date="2019" name="Commun. Biol.">
        <title>The bagworm genome reveals a unique fibroin gene that provides high tensile strength.</title>
        <authorList>
            <person name="Kono N."/>
            <person name="Nakamura H."/>
            <person name="Ohtoshi R."/>
            <person name="Tomita M."/>
            <person name="Numata K."/>
            <person name="Arakawa K."/>
        </authorList>
    </citation>
    <scope>NUCLEOTIDE SEQUENCE [LARGE SCALE GENOMIC DNA]</scope>
</reference>
<dbReference type="Proteomes" id="UP000299102">
    <property type="component" value="Unassembled WGS sequence"/>
</dbReference>
<evidence type="ECO:0000313" key="1">
    <source>
        <dbReference type="EMBL" id="GBP97776.1"/>
    </source>
</evidence>
<dbReference type="AlphaFoldDB" id="A0A4C2AAW0"/>
<dbReference type="EMBL" id="BGZK01003002">
    <property type="protein sequence ID" value="GBP97776.1"/>
    <property type="molecule type" value="Genomic_DNA"/>
</dbReference>
<comment type="caution">
    <text evidence="1">The sequence shown here is derived from an EMBL/GenBank/DDBJ whole genome shotgun (WGS) entry which is preliminary data.</text>
</comment>
<accession>A0A4C2AAW0</accession>
<organism evidence="1 2">
    <name type="scientific">Eumeta variegata</name>
    <name type="common">Bagworm moth</name>
    <name type="synonym">Eumeta japonica</name>
    <dbReference type="NCBI Taxonomy" id="151549"/>
    <lineage>
        <taxon>Eukaryota</taxon>
        <taxon>Metazoa</taxon>
        <taxon>Ecdysozoa</taxon>
        <taxon>Arthropoda</taxon>
        <taxon>Hexapoda</taxon>
        <taxon>Insecta</taxon>
        <taxon>Pterygota</taxon>
        <taxon>Neoptera</taxon>
        <taxon>Endopterygota</taxon>
        <taxon>Lepidoptera</taxon>
        <taxon>Glossata</taxon>
        <taxon>Ditrysia</taxon>
        <taxon>Tineoidea</taxon>
        <taxon>Psychidae</taxon>
        <taxon>Oiketicinae</taxon>
        <taxon>Eumeta</taxon>
    </lineage>
</organism>
<name>A0A4C2AAW0_EUMVA</name>
<proteinExistence type="predicted"/>